<organism evidence="2 3">
    <name type="scientific">Paraburkholderia atlantica</name>
    <dbReference type="NCBI Taxonomy" id="2654982"/>
    <lineage>
        <taxon>Bacteria</taxon>
        <taxon>Pseudomonadati</taxon>
        <taxon>Pseudomonadota</taxon>
        <taxon>Betaproteobacteria</taxon>
        <taxon>Burkholderiales</taxon>
        <taxon>Burkholderiaceae</taxon>
        <taxon>Paraburkholderia</taxon>
    </lineage>
</organism>
<keyword evidence="1" id="KW-0812">Transmembrane</keyword>
<feature type="transmembrane region" description="Helical" evidence="1">
    <location>
        <begin position="21"/>
        <end position="39"/>
    </location>
</feature>
<feature type="transmembrane region" description="Helical" evidence="1">
    <location>
        <begin position="45"/>
        <end position="63"/>
    </location>
</feature>
<evidence type="ECO:0000256" key="1">
    <source>
        <dbReference type="SAM" id="Phobius"/>
    </source>
</evidence>
<dbReference type="RefSeq" id="WP_013088149.1">
    <property type="nucleotide sequence ID" value="NC_014117.1"/>
</dbReference>
<evidence type="ECO:0000313" key="2">
    <source>
        <dbReference type="EMBL" id="ADG14246.1"/>
    </source>
</evidence>
<evidence type="ECO:0000313" key="3">
    <source>
        <dbReference type="Proteomes" id="UP000002190"/>
    </source>
</evidence>
<dbReference type="EMBL" id="CP002013">
    <property type="protein sequence ID" value="ADG14246.1"/>
    <property type="molecule type" value="Genomic_DNA"/>
</dbReference>
<dbReference type="AlphaFoldDB" id="D5WA24"/>
<keyword evidence="1" id="KW-1133">Transmembrane helix</keyword>
<dbReference type="HOGENOM" id="CLU_2192072_0_0_4"/>
<dbReference type="GeneID" id="301091548"/>
<gene>
    <name evidence="2" type="ordered locus">BC1002_0138</name>
</gene>
<reference evidence="2 3" key="1">
    <citation type="submission" date="2010-04" db="EMBL/GenBank/DDBJ databases">
        <title>Complete sequence of chromosome 1 of Burkholderia sp. CCGE1002.</title>
        <authorList>
            <consortium name="US DOE Joint Genome Institute"/>
            <person name="Lucas S."/>
            <person name="Copeland A."/>
            <person name="Lapidus A."/>
            <person name="Cheng J.-F."/>
            <person name="Bruce D."/>
            <person name="Goodwin L."/>
            <person name="Pitluck S."/>
            <person name="Chertkov O."/>
            <person name="Detter J.C."/>
            <person name="Han C."/>
            <person name="Tapia R."/>
            <person name="Land M."/>
            <person name="Hauser L."/>
            <person name="Kyrpides N."/>
            <person name="Ovchinnikova G."/>
            <person name="Martinez-Romero E."/>
            <person name="Hernandez M.A.R."/>
            <person name="Tiedje J.M."/>
            <person name="Woyke T."/>
        </authorList>
    </citation>
    <scope>NUCLEOTIDE SEQUENCE [LARGE SCALE GENOMIC DNA]</scope>
    <source>
        <strain evidence="2 3">CCGE1002</strain>
    </source>
</reference>
<name>D5WA24_PARAM</name>
<protein>
    <submittedName>
        <fullName evidence="2">Uncharacterized protein</fullName>
    </submittedName>
</protein>
<dbReference type="Proteomes" id="UP000002190">
    <property type="component" value="Chromosome 1"/>
</dbReference>
<dbReference type="eggNOG" id="ENOG5033JNQ">
    <property type="taxonomic scope" value="Bacteria"/>
</dbReference>
<accession>D5WA24</accession>
<sequence>MSDVESQAGQPGMTTGKGVGIYALCIVCLVVLIHVSAHGKLMSPALVFFAYLAMGFALNRIVLRGLIEWHPVYNTLGNVSRAKLGMMLLWPIRYPVLFFQLLVSKHL</sequence>
<feature type="transmembrane region" description="Helical" evidence="1">
    <location>
        <begin position="84"/>
        <end position="103"/>
    </location>
</feature>
<reference evidence="2 3" key="2">
    <citation type="journal article" date="2012" name="J. Bacteriol.">
        <title>Genome Sequences of Burkholderia sp. Strains CCGE1002 and H160, Isolated from Legume Nodules in Mexico and Brazil.</title>
        <authorList>
            <person name="Ormeno-Orrillo E."/>
            <person name="Rogel M.A."/>
            <person name="Chueire L.M."/>
            <person name="Tiedje J.M."/>
            <person name="Martinez-Romero E."/>
            <person name="Hungria M."/>
        </authorList>
    </citation>
    <scope>NUCLEOTIDE SEQUENCE [LARGE SCALE GENOMIC DNA]</scope>
    <source>
        <strain evidence="2 3">CCGE1002</strain>
    </source>
</reference>
<keyword evidence="1" id="KW-0472">Membrane</keyword>
<proteinExistence type="predicted"/>
<dbReference type="KEGG" id="bge:BC1002_0138"/>